<proteinExistence type="inferred from homology"/>
<dbReference type="InterPro" id="IPR002655">
    <property type="entry name" value="Acyl-CoA_oxidase_C"/>
</dbReference>
<dbReference type="GO" id="GO:0033540">
    <property type="term" value="P:fatty acid beta-oxidation using acyl-CoA oxidase"/>
    <property type="evidence" value="ECO:0007669"/>
    <property type="project" value="TreeGrafter"/>
</dbReference>
<dbReference type="OMA" id="QTQTLWL"/>
<dbReference type="Gene3D" id="1.20.140.10">
    <property type="entry name" value="Butyryl-CoA Dehydrogenase, subunit A, domain 3"/>
    <property type="match status" value="2"/>
</dbReference>
<evidence type="ECO:0000256" key="4">
    <source>
        <dbReference type="ARBA" id="ARBA00022827"/>
    </source>
</evidence>
<dbReference type="GO" id="GO:0003997">
    <property type="term" value="F:acyl-CoA oxidase activity"/>
    <property type="evidence" value="ECO:0007669"/>
    <property type="project" value="InterPro"/>
</dbReference>
<dbReference type="GeneTree" id="ENSGT00940000161693"/>
<organism evidence="8 9">
    <name type="scientific">Jaculus jaculus</name>
    <name type="common">Lesser Egyptian jerboa</name>
    <dbReference type="NCBI Taxonomy" id="51337"/>
    <lineage>
        <taxon>Eukaryota</taxon>
        <taxon>Metazoa</taxon>
        <taxon>Chordata</taxon>
        <taxon>Craniata</taxon>
        <taxon>Vertebrata</taxon>
        <taxon>Euteleostomi</taxon>
        <taxon>Mammalia</taxon>
        <taxon>Eutheria</taxon>
        <taxon>Euarchontoglires</taxon>
        <taxon>Glires</taxon>
        <taxon>Rodentia</taxon>
        <taxon>Myomorpha</taxon>
        <taxon>Dipodoidea</taxon>
        <taxon>Dipodidae</taxon>
        <taxon>Dipodinae</taxon>
        <taxon>Jaculus</taxon>
    </lineage>
</organism>
<reference evidence="8" key="1">
    <citation type="submission" date="2025-08" db="UniProtKB">
        <authorList>
            <consortium name="Ensembl"/>
        </authorList>
    </citation>
    <scope>IDENTIFICATION</scope>
</reference>
<protein>
    <submittedName>
        <fullName evidence="8">Uncharacterized protein</fullName>
    </submittedName>
</protein>
<evidence type="ECO:0000313" key="8">
    <source>
        <dbReference type="Ensembl" id="ENSJJAP00000015075.1"/>
    </source>
</evidence>
<dbReference type="Proteomes" id="UP000694385">
    <property type="component" value="Unassembled WGS sequence"/>
</dbReference>
<dbReference type="GO" id="GO:0055088">
    <property type="term" value="P:lipid homeostasis"/>
    <property type="evidence" value="ECO:0007669"/>
    <property type="project" value="TreeGrafter"/>
</dbReference>
<evidence type="ECO:0000256" key="5">
    <source>
        <dbReference type="ARBA" id="ARBA00023002"/>
    </source>
</evidence>
<keyword evidence="9" id="KW-1185">Reference proteome</keyword>
<dbReference type="InterPro" id="IPR036250">
    <property type="entry name" value="AcylCo_DH-like_C"/>
</dbReference>
<comment type="cofactor">
    <cofactor evidence="1">
        <name>FAD</name>
        <dbReference type="ChEBI" id="CHEBI:57692"/>
    </cofactor>
</comment>
<dbReference type="Pfam" id="PF01756">
    <property type="entry name" value="ACOX"/>
    <property type="match status" value="1"/>
</dbReference>
<sequence>YVALKYSMFGPKGKEEVKIIDYQMHTFRLMPHLATVLALTFTNRYAGSLLDVFHGEDLVNIHSLKALVAGLKAYSTWENTSCLQYCRERTGGMGYMMENQVSVLKCDTDVLTTFEGDNVVRLQVRFRKCLFTLNSVIFQFNLLKDWAASASDRLRTSFLAFNMDMISNLTFQLRAVHFLYVSDEMLLSRIYEKLFQCNNVVTKKEELLSAWNSCLYHIVSLSLAHIQRVTFEQFSLAVRHCPDPQAQALLMKFCLLYGTSLVFQEQAWYLEHKYPSLALLDLCESVKDGALKVISAFNIPRTNIHTPIAEIPNPRPPWAFYAAPEQLQLTGEGARSPRPKL</sequence>
<evidence type="ECO:0000256" key="2">
    <source>
        <dbReference type="ARBA" id="ARBA00006288"/>
    </source>
</evidence>
<dbReference type="AlphaFoldDB" id="A0A8C5KWH9"/>
<feature type="domain" description="Acyl-CoA oxidase C-alpha1" evidence="7">
    <location>
        <begin position="12"/>
        <end position="124"/>
    </location>
</feature>
<dbReference type="PANTHER" id="PTHR10909">
    <property type="entry name" value="ELECTRON TRANSPORT OXIDOREDUCTASE"/>
    <property type="match status" value="1"/>
</dbReference>
<dbReference type="GO" id="GO:0005504">
    <property type="term" value="F:fatty acid binding"/>
    <property type="evidence" value="ECO:0007669"/>
    <property type="project" value="TreeGrafter"/>
</dbReference>
<evidence type="ECO:0000259" key="6">
    <source>
        <dbReference type="Pfam" id="PF01756"/>
    </source>
</evidence>
<feature type="domain" description="Acyl-CoA oxidase C-terminal" evidence="6">
    <location>
        <begin position="194"/>
        <end position="308"/>
    </location>
</feature>
<reference evidence="8" key="2">
    <citation type="submission" date="2025-09" db="UniProtKB">
        <authorList>
            <consortium name="Ensembl"/>
        </authorList>
    </citation>
    <scope>IDENTIFICATION</scope>
</reference>
<keyword evidence="4" id="KW-0274">FAD</keyword>
<evidence type="ECO:0000256" key="1">
    <source>
        <dbReference type="ARBA" id="ARBA00001974"/>
    </source>
</evidence>
<comment type="similarity">
    <text evidence="2">Belongs to the acyl-CoA oxidase family.</text>
</comment>
<dbReference type="GO" id="GO:0005777">
    <property type="term" value="C:peroxisome"/>
    <property type="evidence" value="ECO:0007669"/>
    <property type="project" value="InterPro"/>
</dbReference>
<evidence type="ECO:0000313" key="9">
    <source>
        <dbReference type="Proteomes" id="UP000694385"/>
    </source>
</evidence>
<dbReference type="Ensembl" id="ENSJJAT00000021579.1">
    <property type="protein sequence ID" value="ENSJJAP00000015075.1"/>
    <property type="gene ID" value="ENSJJAG00000017349.1"/>
</dbReference>
<name>A0A8C5KWH9_JACJA</name>
<keyword evidence="3" id="KW-0285">Flavoprotein</keyword>
<dbReference type="Pfam" id="PF22924">
    <property type="entry name" value="ACOX_C_alpha1"/>
    <property type="match status" value="1"/>
</dbReference>
<accession>A0A8C5KWH9</accession>
<dbReference type="PANTHER" id="PTHR10909:SF352">
    <property type="entry name" value="ACYL-COENZYME A OXIDASE-LIKE PROTEIN"/>
    <property type="match status" value="1"/>
</dbReference>
<keyword evidence="5" id="KW-0560">Oxidoreductase</keyword>
<dbReference type="InterPro" id="IPR012258">
    <property type="entry name" value="Acyl-CoA_oxidase"/>
</dbReference>
<dbReference type="SUPFAM" id="SSF47203">
    <property type="entry name" value="Acyl-CoA dehydrogenase C-terminal domain-like"/>
    <property type="match status" value="2"/>
</dbReference>
<evidence type="ECO:0000259" key="7">
    <source>
        <dbReference type="Pfam" id="PF22924"/>
    </source>
</evidence>
<dbReference type="GO" id="GO:0071949">
    <property type="term" value="F:FAD binding"/>
    <property type="evidence" value="ECO:0007669"/>
    <property type="project" value="InterPro"/>
</dbReference>
<dbReference type="InterPro" id="IPR055060">
    <property type="entry name" value="ACOX_C_alpha1"/>
</dbReference>
<evidence type="ECO:0000256" key="3">
    <source>
        <dbReference type="ARBA" id="ARBA00022630"/>
    </source>
</evidence>